<reference evidence="3" key="1">
    <citation type="submission" date="2018-08" db="EMBL/GenBank/DDBJ databases">
        <authorList>
            <person name="Chevrot R."/>
        </authorList>
    </citation>
    <scope>NUCLEOTIDE SEQUENCE [LARGE SCALE GENOMIC DNA]</scope>
</reference>
<proteinExistence type="predicted"/>
<accession>A0A383RE55</accession>
<organism evidence="2 3">
    <name type="scientific">Paenibacillus alvei</name>
    <name type="common">Bacillus alvei</name>
    <dbReference type="NCBI Taxonomy" id="44250"/>
    <lineage>
        <taxon>Bacteria</taxon>
        <taxon>Bacillati</taxon>
        <taxon>Bacillota</taxon>
        <taxon>Bacilli</taxon>
        <taxon>Bacillales</taxon>
        <taxon>Paenibacillaceae</taxon>
        <taxon>Paenibacillus</taxon>
    </lineage>
</organism>
<name>A0A383RE55_PAEAL</name>
<dbReference type="PANTHER" id="PTHR38444">
    <property type="entry name" value="ENTEROBACTIN BIOSYNTHESIS PROTEIN YBDZ"/>
    <property type="match status" value="1"/>
</dbReference>
<dbReference type="GO" id="GO:0019290">
    <property type="term" value="P:siderophore biosynthetic process"/>
    <property type="evidence" value="ECO:0007669"/>
    <property type="project" value="TreeGrafter"/>
</dbReference>
<dbReference type="AlphaFoldDB" id="A0A383RE55"/>
<dbReference type="InterPro" id="IPR005153">
    <property type="entry name" value="MbtH-like_dom"/>
</dbReference>
<dbReference type="SUPFAM" id="SSF160582">
    <property type="entry name" value="MbtH-like"/>
    <property type="match status" value="1"/>
</dbReference>
<dbReference type="PANTHER" id="PTHR38444:SF1">
    <property type="entry name" value="ENTEROBACTIN BIOSYNTHESIS PROTEIN YBDZ"/>
    <property type="match status" value="1"/>
</dbReference>
<dbReference type="Gene3D" id="3.90.820.10">
    <property type="entry name" value="Structural Genomics, Unknown Function 30-nov-00 1gh9 Mol_id"/>
    <property type="match status" value="1"/>
</dbReference>
<evidence type="ECO:0000313" key="2">
    <source>
        <dbReference type="EMBL" id="SYX84971.1"/>
    </source>
</evidence>
<dbReference type="RefSeq" id="WP_138186742.1">
    <property type="nucleotide sequence ID" value="NZ_LS992241.1"/>
</dbReference>
<dbReference type="Proteomes" id="UP000304148">
    <property type="component" value="Chromosome"/>
</dbReference>
<dbReference type="GO" id="GO:0005829">
    <property type="term" value="C:cytosol"/>
    <property type="evidence" value="ECO:0007669"/>
    <property type="project" value="TreeGrafter"/>
</dbReference>
<dbReference type="Pfam" id="PF03621">
    <property type="entry name" value="MbtH"/>
    <property type="match status" value="1"/>
</dbReference>
<protein>
    <submittedName>
        <fullName evidence="2">Stimulator of DhbF tyrosine adenylation activity</fullName>
    </submittedName>
</protein>
<gene>
    <name evidence="2" type="primary">mbtH</name>
    <name evidence="2" type="ORF">PBLR_13393</name>
</gene>
<sequence>MANPFEQADGSFLVLRNDEEQYSLWPAFAAVPEGWSKVLGPASREESIEYINLHWIDMRPRSLVASVASVLEEAQ</sequence>
<dbReference type="InterPro" id="IPR037407">
    <property type="entry name" value="MLP_fam"/>
</dbReference>
<dbReference type="InterPro" id="IPR038020">
    <property type="entry name" value="MbtH-like_sf"/>
</dbReference>
<evidence type="ECO:0000313" key="3">
    <source>
        <dbReference type="Proteomes" id="UP000304148"/>
    </source>
</evidence>
<dbReference type="SMART" id="SM00923">
    <property type="entry name" value="MbtH"/>
    <property type="match status" value="1"/>
</dbReference>
<dbReference type="EMBL" id="LS992241">
    <property type="protein sequence ID" value="SYX84971.1"/>
    <property type="molecule type" value="Genomic_DNA"/>
</dbReference>
<evidence type="ECO:0000259" key="1">
    <source>
        <dbReference type="SMART" id="SM00923"/>
    </source>
</evidence>
<feature type="domain" description="MbtH-like" evidence="1">
    <location>
        <begin position="3"/>
        <end position="53"/>
    </location>
</feature>